<dbReference type="KEGG" id="copr:Cop2CBH44_01030"/>
<proteinExistence type="predicted"/>
<accession>A0A7G1HQM5</accession>
<gene>
    <name evidence="1" type="ORF">Cop2CBH44_01030</name>
</gene>
<evidence type="ECO:0000313" key="2">
    <source>
        <dbReference type="Proteomes" id="UP000594042"/>
    </source>
</evidence>
<dbReference type="Proteomes" id="UP000594042">
    <property type="component" value="Chromosome"/>
</dbReference>
<dbReference type="EMBL" id="AP023322">
    <property type="protein sequence ID" value="BCI61750.1"/>
    <property type="molecule type" value="Genomic_DNA"/>
</dbReference>
<evidence type="ECO:0000313" key="1">
    <source>
        <dbReference type="EMBL" id="BCI61750.1"/>
    </source>
</evidence>
<protein>
    <recommendedName>
        <fullName evidence="3">Restriction endonuclease</fullName>
    </recommendedName>
</protein>
<dbReference type="AlphaFoldDB" id="A0A7G1HQM5"/>
<evidence type="ECO:0008006" key="3">
    <source>
        <dbReference type="Google" id="ProtNLM"/>
    </source>
</evidence>
<organism evidence="1 2">
    <name type="scientific">Coprobacter secundus subsp. similis</name>
    <dbReference type="NCBI Taxonomy" id="2751153"/>
    <lineage>
        <taxon>Bacteria</taxon>
        <taxon>Pseudomonadati</taxon>
        <taxon>Bacteroidota</taxon>
        <taxon>Bacteroidia</taxon>
        <taxon>Bacteroidales</taxon>
        <taxon>Barnesiellaceae</taxon>
        <taxon>Coprobacter</taxon>
    </lineage>
</organism>
<reference evidence="2" key="1">
    <citation type="submission" date="2020-07" db="EMBL/GenBank/DDBJ databases">
        <title>Complete genome sequencing of Coprobacter sp. strain 2CBH44.</title>
        <authorList>
            <person name="Sakamoto M."/>
            <person name="Murakami T."/>
            <person name="Mori H."/>
        </authorList>
    </citation>
    <scope>NUCLEOTIDE SEQUENCE [LARGE SCALE GENOMIC DNA]</scope>
    <source>
        <strain evidence="2">2CBH44</strain>
    </source>
</reference>
<sequence length="243" mass="28709">MREASIFVSNRKQSITANRIKNILWYIGECYILLRNDKAKYSKTYVKEHTAIHFEDFLRFRLVEDYLAKNKNLLKARTSDLDEISFTPETQKEYIDQTDYKQKTDKIDIFVNKLGLAQTWGENEDKIYFAIECKRISNLSDTSRYIGDLLKFTNRSYIEIRLPFEGQLGFIESHSLSDRQIVEEINGKLRHASHITTERPLRPCHIHPDIPGTYKSIHRRNTNIKETFSIYHIFLDYSDIVTS</sequence>
<keyword evidence="2" id="KW-1185">Reference proteome</keyword>
<dbReference type="RefSeq" id="WP_200755305.1">
    <property type="nucleotide sequence ID" value="NZ_AP023322.1"/>
</dbReference>
<name>A0A7G1HQM5_9BACT</name>